<name>A0ABS2RD55_9BACI</name>
<comment type="caution">
    <text evidence="1">The sequence shown here is derived from an EMBL/GenBank/DDBJ whole genome shotgun (WGS) entry which is preliminary data.</text>
</comment>
<dbReference type="Proteomes" id="UP000823485">
    <property type="component" value="Unassembled WGS sequence"/>
</dbReference>
<sequence>MIVRDRLNEFVMIEQDHHARISGEIFSYWQPEYFKGVKWKKSVLHAVANHDCGWKMIDQQPFWNDKKRAPYTFMDFPPPAKTLIYSSGINEVGSCDPYAALLCSEHYVRFQQHDETPEAKQFVTSEKARQHRLMTSITEFKQSLFDFHYGLLQLCDNLSLYICLNEPGVNKEKEFPFFRKGIPLPHTLHVFSKGVLHARWLDSHTIGLDEFPLKQPITVSLKQKTVSKEKISKQGLIESYLATPYETVGIRLVPTEK</sequence>
<accession>A0ABS2RD55</accession>
<proteinExistence type="predicted"/>
<evidence type="ECO:0008006" key="3">
    <source>
        <dbReference type="Google" id="ProtNLM"/>
    </source>
</evidence>
<protein>
    <recommendedName>
        <fullName evidence="3">DUF3891 family protein</fullName>
    </recommendedName>
</protein>
<dbReference type="InterPro" id="IPR024992">
    <property type="entry name" value="DUF3891"/>
</dbReference>
<dbReference type="Pfam" id="PF13030">
    <property type="entry name" value="DUF3891"/>
    <property type="match status" value="1"/>
</dbReference>
<evidence type="ECO:0000313" key="2">
    <source>
        <dbReference type="Proteomes" id="UP000823485"/>
    </source>
</evidence>
<reference evidence="1 2" key="1">
    <citation type="submission" date="2021-01" db="EMBL/GenBank/DDBJ databases">
        <title>Genomic Encyclopedia of Type Strains, Phase IV (KMG-IV): sequencing the most valuable type-strain genomes for metagenomic binning, comparative biology and taxonomic classification.</title>
        <authorList>
            <person name="Goeker M."/>
        </authorList>
    </citation>
    <scope>NUCLEOTIDE SEQUENCE [LARGE SCALE GENOMIC DNA]</scope>
    <source>
        <strain evidence="1 2">DSM 105453</strain>
    </source>
</reference>
<dbReference type="EMBL" id="JAFBFH010000057">
    <property type="protein sequence ID" value="MBM7717592.1"/>
    <property type="molecule type" value="Genomic_DNA"/>
</dbReference>
<evidence type="ECO:0000313" key="1">
    <source>
        <dbReference type="EMBL" id="MBM7717592.1"/>
    </source>
</evidence>
<gene>
    <name evidence="1" type="ORF">JOC94_004623</name>
</gene>
<organism evidence="1 2">
    <name type="scientific">Siminovitchia thermophila</name>
    <dbReference type="NCBI Taxonomy" id="1245522"/>
    <lineage>
        <taxon>Bacteria</taxon>
        <taxon>Bacillati</taxon>
        <taxon>Bacillota</taxon>
        <taxon>Bacilli</taxon>
        <taxon>Bacillales</taxon>
        <taxon>Bacillaceae</taxon>
        <taxon>Siminovitchia</taxon>
    </lineage>
</organism>
<keyword evidence="2" id="KW-1185">Reference proteome</keyword>
<dbReference type="RefSeq" id="WP_077111614.1">
    <property type="nucleotide sequence ID" value="NZ_JAFBFH010000057.1"/>
</dbReference>